<dbReference type="InterPro" id="IPR000648">
    <property type="entry name" value="Oxysterol-bd"/>
</dbReference>
<dbReference type="GO" id="GO:0005829">
    <property type="term" value="C:cytosol"/>
    <property type="evidence" value="ECO:0007669"/>
    <property type="project" value="TreeGrafter"/>
</dbReference>
<feature type="compositionally biased region" description="Basic and acidic residues" evidence="1">
    <location>
        <begin position="63"/>
        <end position="78"/>
    </location>
</feature>
<reference evidence="2 3" key="1">
    <citation type="journal article" date="2014" name="Am. J. Bot.">
        <title>Genome assembly and annotation for red clover (Trifolium pratense; Fabaceae).</title>
        <authorList>
            <person name="Istvanek J."/>
            <person name="Jaros M."/>
            <person name="Krenek A."/>
            <person name="Repkova J."/>
        </authorList>
    </citation>
    <scope>NUCLEOTIDE SEQUENCE [LARGE SCALE GENOMIC DNA]</scope>
    <source>
        <strain evidence="3">cv. Tatra</strain>
        <tissue evidence="2">Young leaves</tissue>
    </source>
</reference>
<evidence type="ECO:0000256" key="1">
    <source>
        <dbReference type="SAM" id="MobiDB-lite"/>
    </source>
</evidence>
<dbReference type="GO" id="GO:0016020">
    <property type="term" value="C:membrane"/>
    <property type="evidence" value="ECO:0007669"/>
    <property type="project" value="TreeGrafter"/>
</dbReference>
<dbReference type="GO" id="GO:0032934">
    <property type="term" value="F:sterol binding"/>
    <property type="evidence" value="ECO:0007669"/>
    <property type="project" value="TreeGrafter"/>
</dbReference>
<organism evidence="2 3">
    <name type="scientific">Trifolium pratense</name>
    <name type="common">Red clover</name>
    <dbReference type="NCBI Taxonomy" id="57577"/>
    <lineage>
        <taxon>Eukaryota</taxon>
        <taxon>Viridiplantae</taxon>
        <taxon>Streptophyta</taxon>
        <taxon>Embryophyta</taxon>
        <taxon>Tracheophyta</taxon>
        <taxon>Spermatophyta</taxon>
        <taxon>Magnoliopsida</taxon>
        <taxon>eudicotyledons</taxon>
        <taxon>Gunneridae</taxon>
        <taxon>Pentapetalae</taxon>
        <taxon>rosids</taxon>
        <taxon>fabids</taxon>
        <taxon>Fabales</taxon>
        <taxon>Fabaceae</taxon>
        <taxon>Papilionoideae</taxon>
        <taxon>50 kb inversion clade</taxon>
        <taxon>NPAAA clade</taxon>
        <taxon>Hologalegina</taxon>
        <taxon>IRL clade</taxon>
        <taxon>Trifolieae</taxon>
        <taxon>Trifolium</taxon>
    </lineage>
</organism>
<dbReference type="FunFam" id="3.30.70.3490:FF:000008">
    <property type="entry name" value="Oxysterol-binding protein-related protein 3C"/>
    <property type="match status" value="1"/>
</dbReference>
<name>A0A2K3NBL9_TRIPR</name>
<protein>
    <submittedName>
        <fullName evidence="2">Oxysterol-binding protein 3a-like</fullName>
    </submittedName>
</protein>
<dbReference type="AlphaFoldDB" id="A0A2K3NBL9"/>
<dbReference type="SUPFAM" id="SSF144000">
    <property type="entry name" value="Oxysterol-binding protein-like"/>
    <property type="match status" value="1"/>
</dbReference>
<feature type="compositionally biased region" description="Basic and acidic residues" evidence="1">
    <location>
        <begin position="41"/>
        <end position="54"/>
    </location>
</feature>
<dbReference type="Gene3D" id="3.30.70.3490">
    <property type="match status" value="1"/>
</dbReference>
<sequence>MLLEVWRVAEAPKNDKFQYTYFAHKLNSFDTAPKKLLPSDSRLRPDRAALEKGDLSLSGNEKSSLEERQRAEKRNREAKNHKFTPRWFDLTEEVTPTPWGELEVYQYNGKYSEHRAAIDNSDIIDSTPEFNPWQFDNLEAE</sequence>
<dbReference type="InterPro" id="IPR037239">
    <property type="entry name" value="OSBP_sf"/>
</dbReference>
<comment type="caution">
    <text evidence="2">The sequence shown here is derived from an EMBL/GenBank/DDBJ whole genome shotgun (WGS) entry which is preliminary data.</text>
</comment>
<evidence type="ECO:0000313" key="2">
    <source>
        <dbReference type="EMBL" id="PNY00438.1"/>
    </source>
</evidence>
<proteinExistence type="predicted"/>
<evidence type="ECO:0000313" key="3">
    <source>
        <dbReference type="Proteomes" id="UP000236291"/>
    </source>
</evidence>
<feature type="region of interest" description="Disordered" evidence="1">
    <location>
        <begin position="32"/>
        <end position="78"/>
    </location>
</feature>
<dbReference type="PANTHER" id="PTHR10972:SF166">
    <property type="entry name" value="OSBP(OXYSTEROL-BINDING PROTEIN)-RELATED PROTEIN 4C"/>
    <property type="match status" value="1"/>
</dbReference>
<dbReference type="PANTHER" id="PTHR10972">
    <property type="entry name" value="OXYSTEROL-BINDING PROTEIN-RELATED"/>
    <property type="match status" value="1"/>
</dbReference>
<gene>
    <name evidence="2" type="ORF">L195_g023718</name>
</gene>
<accession>A0A2K3NBL9</accession>
<dbReference type="Pfam" id="PF01237">
    <property type="entry name" value="Oxysterol_BP"/>
    <property type="match status" value="1"/>
</dbReference>
<dbReference type="EMBL" id="ASHM01018920">
    <property type="protein sequence ID" value="PNY00438.1"/>
    <property type="molecule type" value="Genomic_DNA"/>
</dbReference>
<reference evidence="2 3" key="2">
    <citation type="journal article" date="2017" name="Front. Plant Sci.">
        <title>Gene Classification and Mining of Molecular Markers Useful in Red Clover (Trifolium pratense) Breeding.</title>
        <authorList>
            <person name="Istvanek J."/>
            <person name="Dluhosova J."/>
            <person name="Dluhos P."/>
            <person name="Patkova L."/>
            <person name="Nedelnik J."/>
            <person name="Repkova J."/>
        </authorList>
    </citation>
    <scope>NUCLEOTIDE SEQUENCE [LARGE SCALE GENOMIC DNA]</scope>
    <source>
        <strain evidence="3">cv. Tatra</strain>
        <tissue evidence="2">Young leaves</tissue>
    </source>
</reference>
<dbReference type="Proteomes" id="UP000236291">
    <property type="component" value="Unassembled WGS sequence"/>
</dbReference>